<dbReference type="Proteomes" id="UP000194440">
    <property type="component" value="Plasmid pACP4.1"/>
</dbReference>
<dbReference type="AlphaFoldDB" id="A0A240UJG5"/>
<gene>
    <name evidence="1" type="ORF">CBP36_19700</name>
</gene>
<dbReference type="KEGG" id="acip:CBP36_19700"/>
<dbReference type="RefSeq" id="WP_086928963.1">
    <property type="nucleotide sequence ID" value="NZ_CP021363.1"/>
</dbReference>
<evidence type="ECO:0000313" key="1">
    <source>
        <dbReference type="EMBL" id="ART61192.1"/>
    </source>
</evidence>
<proteinExistence type="predicted"/>
<accession>A0A240UJG5</accession>
<dbReference type="KEGG" id="acis:CBP35_19655"/>
<name>A0A240UJG5_9BURK</name>
<sequence>MTSSNEAIQFGLAWSDALTDVAVAKERARLARLAEEKTMEALAQTAQKRAIVGIANEVMRELAAVEAGQSSVRRLSDPVNVAARAKCFMDTAEGELNRMSSGNISFTDESHENIKASGCEISDYFERGLAAPVPQRGKRARR</sequence>
<reference evidence="1" key="1">
    <citation type="submission" date="2017-05" db="EMBL/GenBank/DDBJ databases">
        <title>Polyphasic characterization of four soil-derived phenanthrene-degrading Acidovorax strains and proposal of Acidovorax phenanthrenivorans sp. nov.</title>
        <authorList>
            <person name="Singleton D."/>
            <person name="Lee J."/>
            <person name="Dickey A.N."/>
            <person name="Stroud A."/>
            <person name="Scholl E.H."/>
            <person name="Wright F.A."/>
            <person name="Aitken M.D."/>
        </authorList>
    </citation>
    <scope>NUCLEOTIDE SEQUENCE</scope>
    <source>
        <strain evidence="1">P4</strain>
        <plasmid evidence="1">pACP4.1</plasmid>
    </source>
</reference>
<keyword evidence="1" id="KW-0614">Plasmid</keyword>
<dbReference type="EMBL" id="CP021367">
    <property type="protein sequence ID" value="ART61192.1"/>
    <property type="molecule type" value="Genomic_DNA"/>
</dbReference>
<keyword evidence="2" id="KW-1185">Reference proteome</keyword>
<evidence type="ECO:0000313" key="2">
    <source>
        <dbReference type="Proteomes" id="UP000194440"/>
    </source>
</evidence>
<protein>
    <submittedName>
        <fullName evidence="1">Uncharacterized protein</fullName>
    </submittedName>
</protein>
<geneLocation type="plasmid" evidence="1 2">
    <name>pACP4.1</name>
</geneLocation>
<organism evidence="1 2">
    <name type="scientific">Acidovorax carolinensis</name>
    <dbReference type="NCBI Taxonomy" id="553814"/>
    <lineage>
        <taxon>Bacteria</taxon>
        <taxon>Pseudomonadati</taxon>
        <taxon>Pseudomonadota</taxon>
        <taxon>Betaproteobacteria</taxon>
        <taxon>Burkholderiales</taxon>
        <taxon>Comamonadaceae</taxon>
        <taxon>Acidovorax</taxon>
    </lineage>
</organism>